<organism evidence="1 2">
    <name type="scientific">Romanomermis culicivorax</name>
    <name type="common">Nematode worm</name>
    <dbReference type="NCBI Taxonomy" id="13658"/>
    <lineage>
        <taxon>Eukaryota</taxon>
        <taxon>Metazoa</taxon>
        <taxon>Ecdysozoa</taxon>
        <taxon>Nematoda</taxon>
        <taxon>Enoplea</taxon>
        <taxon>Dorylaimia</taxon>
        <taxon>Mermithida</taxon>
        <taxon>Mermithoidea</taxon>
        <taxon>Mermithidae</taxon>
        <taxon>Romanomermis</taxon>
    </lineage>
</organism>
<protein>
    <submittedName>
        <fullName evidence="2">Uncharacterized protein</fullName>
    </submittedName>
</protein>
<dbReference type="AlphaFoldDB" id="A0A915HTF8"/>
<dbReference type="Proteomes" id="UP000887565">
    <property type="component" value="Unplaced"/>
</dbReference>
<accession>A0A915HTF8</accession>
<sequence length="67" mass="7684">MDWDLFSNRNNDDVMKEAADILARLKCSTDPSAAESLRRWLATYLSFYAPELFVVVEHSIVCDDDVN</sequence>
<keyword evidence="1" id="KW-1185">Reference proteome</keyword>
<proteinExistence type="predicted"/>
<reference evidence="2" key="1">
    <citation type="submission" date="2022-11" db="UniProtKB">
        <authorList>
            <consortium name="WormBaseParasite"/>
        </authorList>
    </citation>
    <scope>IDENTIFICATION</scope>
</reference>
<dbReference type="WBParaSite" id="nRc.2.0.1.t04682-RA">
    <property type="protein sequence ID" value="nRc.2.0.1.t04682-RA"/>
    <property type="gene ID" value="nRc.2.0.1.g04682"/>
</dbReference>
<evidence type="ECO:0000313" key="2">
    <source>
        <dbReference type="WBParaSite" id="nRc.2.0.1.t04682-RA"/>
    </source>
</evidence>
<evidence type="ECO:0000313" key="1">
    <source>
        <dbReference type="Proteomes" id="UP000887565"/>
    </source>
</evidence>
<name>A0A915HTF8_ROMCU</name>